<evidence type="ECO:0000256" key="3">
    <source>
        <dbReference type="ARBA" id="ARBA00017941"/>
    </source>
</evidence>
<evidence type="ECO:0000256" key="4">
    <source>
        <dbReference type="ARBA" id="ARBA00023143"/>
    </source>
</evidence>
<dbReference type="InterPro" id="IPR006299">
    <property type="entry name" value="FlgC"/>
</dbReference>
<proteinExistence type="inferred from homology"/>
<evidence type="ECO:0000259" key="8">
    <source>
        <dbReference type="Pfam" id="PF06429"/>
    </source>
</evidence>
<keyword evidence="4 6" id="KW-0975">Bacterial flagellum</keyword>
<dbReference type="GO" id="GO:0071978">
    <property type="term" value="P:bacterial-type flagellum-dependent swarming motility"/>
    <property type="evidence" value="ECO:0007669"/>
    <property type="project" value="TreeGrafter"/>
</dbReference>
<keyword evidence="9" id="KW-0282">Flagellum</keyword>
<evidence type="ECO:0000256" key="5">
    <source>
        <dbReference type="ARBA" id="ARBA00025933"/>
    </source>
</evidence>
<comment type="subcellular location">
    <subcellularLocation>
        <location evidence="1 6">Bacterial flagellum basal body</location>
    </subcellularLocation>
</comment>
<comment type="caution">
    <text evidence="9">The sequence shown here is derived from an EMBL/GenBank/DDBJ whole genome shotgun (WGS) entry which is preliminary data.</text>
</comment>
<dbReference type="PANTHER" id="PTHR30435">
    <property type="entry name" value="FLAGELLAR PROTEIN"/>
    <property type="match status" value="1"/>
</dbReference>
<dbReference type="Proteomes" id="UP000215616">
    <property type="component" value="Unassembled WGS sequence"/>
</dbReference>
<dbReference type="PANTHER" id="PTHR30435:SF2">
    <property type="entry name" value="FLAGELLAR BASAL-BODY ROD PROTEIN FLGC"/>
    <property type="match status" value="1"/>
</dbReference>
<evidence type="ECO:0000313" key="9">
    <source>
        <dbReference type="EMBL" id="OYX06553.1"/>
    </source>
</evidence>
<comment type="similarity">
    <text evidence="2">Belongs to the flagella basal body rod proteins family.</text>
</comment>
<dbReference type="GO" id="GO:0030694">
    <property type="term" value="C:bacterial-type flagellum basal body, rod"/>
    <property type="evidence" value="ECO:0007669"/>
    <property type="project" value="UniProtKB-UniRule"/>
</dbReference>
<organism evidence="9 10">
    <name type="scientific">Caulobacter vibrioides</name>
    <name type="common">Caulobacter crescentus</name>
    <dbReference type="NCBI Taxonomy" id="155892"/>
    <lineage>
        <taxon>Bacteria</taxon>
        <taxon>Pseudomonadati</taxon>
        <taxon>Pseudomonadota</taxon>
        <taxon>Alphaproteobacteria</taxon>
        <taxon>Caulobacterales</taxon>
        <taxon>Caulobacteraceae</taxon>
        <taxon>Caulobacter</taxon>
    </lineage>
</organism>
<dbReference type="EMBL" id="NCDQ01000001">
    <property type="protein sequence ID" value="OYX06553.1"/>
    <property type="molecule type" value="Genomic_DNA"/>
</dbReference>
<feature type="domain" description="Flagellar basal-body/hook protein C-terminal" evidence="8">
    <location>
        <begin position="91"/>
        <end position="134"/>
    </location>
</feature>
<sequence length="139" mass="14692">MTKSSIEGGSTAIAVSGLQAQKKRIQILAENIANANSTARTPGGEPYRRQIPVFKVEPMGGDEGVVLSGVKADPKPFPQAYDPGHPAANAAGYVLLPNVNSLAESLDLKQAMKAYEANLNVLDTQDAMEKATLSILDKK</sequence>
<dbReference type="Pfam" id="PF00460">
    <property type="entry name" value="Flg_bb_rod"/>
    <property type="match status" value="1"/>
</dbReference>
<dbReference type="PROSITE" id="PS00588">
    <property type="entry name" value="FLAGELLA_BB_ROD"/>
    <property type="match status" value="1"/>
</dbReference>
<feature type="domain" description="Flagellar basal body rod protein N-terminal" evidence="7">
    <location>
        <begin position="13"/>
        <end position="39"/>
    </location>
</feature>
<dbReference type="InterPro" id="IPR019776">
    <property type="entry name" value="Flagellar_basal_body_rod_CS"/>
</dbReference>
<evidence type="ECO:0000259" key="7">
    <source>
        <dbReference type="Pfam" id="PF00460"/>
    </source>
</evidence>
<comment type="subunit">
    <text evidence="5 6">The basal body constitutes a major portion of the flagellar organelle and consists of four rings (L,P,S, and M) mounted on a central rod. The rod consists of about 26 subunits of FlgG in the distal portion, and FlgB, FlgC and FlgF are thought to build up the proximal portion of the rod with about 6 subunits each.</text>
</comment>
<name>A0A258DH35_CAUVI</name>
<dbReference type="InterPro" id="IPR010930">
    <property type="entry name" value="Flg_bb/hook_C_dom"/>
</dbReference>
<gene>
    <name evidence="9" type="ORF">B7Z12_00040</name>
</gene>
<evidence type="ECO:0000256" key="6">
    <source>
        <dbReference type="RuleBase" id="RU362062"/>
    </source>
</evidence>
<dbReference type="AlphaFoldDB" id="A0A258DH35"/>
<keyword evidence="9" id="KW-0969">Cilium</keyword>
<keyword evidence="9" id="KW-0966">Cell projection</keyword>
<evidence type="ECO:0000256" key="1">
    <source>
        <dbReference type="ARBA" id="ARBA00004117"/>
    </source>
</evidence>
<accession>A0A258DH35</accession>
<protein>
    <recommendedName>
        <fullName evidence="3 6">Flagellar basal-body rod protein FlgC</fullName>
    </recommendedName>
</protein>
<evidence type="ECO:0000313" key="10">
    <source>
        <dbReference type="Proteomes" id="UP000215616"/>
    </source>
</evidence>
<evidence type="ECO:0000256" key="2">
    <source>
        <dbReference type="ARBA" id="ARBA00009677"/>
    </source>
</evidence>
<dbReference type="InterPro" id="IPR001444">
    <property type="entry name" value="Flag_bb_rod_N"/>
</dbReference>
<dbReference type="Pfam" id="PF06429">
    <property type="entry name" value="Flg_bbr_C"/>
    <property type="match status" value="1"/>
</dbReference>
<dbReference type="NCBIfam" id="TIGR01395">
    <property type="entry name" value="FlgC"/>
    <property type="match status" value="1"/>
</dbReference>
<reference evidence="9 10" key="1">
    <citation type="submission" date="2017-03" db="EMBL/GenBank/DDBJ databases">
        <title>Lifting the veil on microbial sulfur biogeochemistry in mining wastewaters.</title>
        <authorList>
            <person name="Kantor R.S."/>
            <person name="Colenbrander Nelson T."/>
            <person name="Marshall S."/>
            <person name="Bennett D."/>
            <person name="Apte S."/>
            <person name="Camacho D."/>
            <person name="Thomas B.C."/>
            <person name="Warren L.A."/>
            <person name="Banfield J.F."/>
        </authorList>
    </citation>
    <scope>NUCLEOTIDE SEQUENCE [LARGE SCALE GENOMIC DNA]</scope>
    <source>
        <strain evidence="9">32-67-7</strain>
    </source>
</reference>